<comment type="caution">
    <text evidence="3">The sequence shown here is derived from an EMBL/GenBank/DDBJ whole genome shotgun (WGS) entry which is preliminary data.</text>
</comment>
<evidence type="ECO:0000259" key="2">
    <source>
        <dbReference type="PROSITE" id="PS51708"/>
    </source>
</evidence>
<dbReference type="Gene3D" id="1.40.20.10">
    <property type="entry name" value="CHAD domain"/>
    <property type="match status" value="1"/>
</dbReference>
<dbReference type="InterPro" id="IPR023577">
    <property type="entry name" value="CYTH_domain"/>
</dbReference>
<sequence>MEVETKLVPPSGFSMPGLLDVVVGTRPTGGGVGPAEPVRLVARYFDTDDLALARSSITLRYRSDPSGGRWTVKLPARSRKSHHLARREVDVDGPETDVPRALLGLLTAQLRGRTPTVVATLVTSRVTQRLTTSDGAGLVEVAVDHVCGTRTDGPVLEFDEVEVEQLDGFGAKRARRAMVTALRSAGCRRGSQVPKLMRVLGTDQLGPPDVVVPTLPPEPTVHEAVGHAMARSLDQLLFHDPRIRLGGDEEDLHQFRVAVRRLRSDLRTFVDVLDVLDGPSAAALARELGWLADATSARRDLDVLRARLVAAKNEVSPLDTKALEKLVDRCDLQAEQAGAMVLEALESSRYVDLLDALVKSVAGLADPDRPGAGEVTDKDHLRAMVRRRWKKLDRHIAHLERDPSPAVLHRTRIVAKRCRAALGAARPILGSRSKKLERDLGGLQDVLGDVHDCEVAQEWLRLAAKEQWSTALVAGQLVAGLRAEEERGWNDWPEAWKRVEHRRRRRR</sequence>
<dbReference type="Gene3D" id="2.40.320.10">
    <property type="entry name" value="Hypothetical Protein Pfu-838710-001"/>
    <property type="match status" value="1"/>
</dbReference>
<dbReference type="InterPro" id="IPR007899">
    <property type="entry name" value="CHAD_dom"/>
</dbReference>
<dbReference type="PANTHER" id="PTHR39339">
    <property type="entry name" value="SLR1444 PROTEIN"/>
    <property type="match status" value="1"/>
</dbReference>
<protein>
    <submittedName>
        <fullName evidence="3">CYTH and CHAD domain-containing protein</fullName>
    </submittedName>
</protein>
<dbReference type="SMART" id="SM01118">
    <property type="entry name" value="CYTH"/>
    <property type="match status" value="1"/>
</dbReference>
<dbReference type="CDD" id="cd07374">
    <property type="entry name" value="CYTH-like_Pase"/>
    <property type="match status" value="1"/>
</dbReference>
<dbReference type="InterPro" id="IPR038186">
    <property type="entry name" value="CHAD_dom_sf"/>
</dbReference>
<evidence type="ECO:0000313" key="3">
    <source>
        <dbReference type="EMBL" id="MBK9295278.1"/>
    </source>
</evidence>
<organism evidence="3 4">
    <name type="scientific">Candidatus Neomicrothrix subdominans</name>
    <dbReference type="NCBI Taxonomy" id="2954438"/>
    <lineage>
        <taxon>Bacteria</taxon>
        <taxon>Bacillati</taxon>
        <taxon>Actinomycetota</taxon>
        <taxon>Acidimicrobiia</taxon>
        <taxon>Acidimicrobiales</taxon>
        <taxon>Microthrixaceae</taxon>
        <taxon>Candidatus Neomicrothrix</taxon>
    </lineage>
</organism>
<evidence type="ECO:0000313" key="4">
    <source>
        <dbReference type="Proteomes" id="UP000727993"/>
    </source>
</evidence>
<evidence type="ECO:0000259" key="1">
    <source>
        <dbReference type="PROSITE" id="PS51707"/>
    </source>
</evidence>
<dbReference type="Pfam" id="PF05235">
    <property type="entry name" value="CHAD"/>
    <property type="match status" value="1"/>
</dbReference>
<dbReference type="SMART" id="SM00880">
    <property type="entry name" value="CHAD"/>
    <property type="match status" value="1"/>
</dbReference>
<proteinExistence type="predicted"/>
<dbReference type="Proteomes" id="UP000727993">
    <property type="component" value="Unassembled WGS sequence"/>
</dbReference>
<dbReference type="AlphaFoldDB" id="A0A936N7Z5"/>
<dbReference type="Pfam" id="PF01928">
    <property type="entry name" value="CYTH"/>
    <property type="match status" value="1"/>
</dbReference>
<dbReference type="EMBL" id="JADJZA010000001">
    <property type="protein sequence ID" value="MBK9295278.1"/>
    <property type="molecule type" value="Genomic_DNA"/>
</dbReference>
<feature type="domain" description="CHAD" evidence="2">
    <location>
        <begin position="218"/>
        <end position="497"/>
    </location>
</feature>
<gene>
    <name evidence="3" type="ORF">IPN02_00050</name>
</gene>
<accession>A0A936N7Z5</accession>
<dbReference type="PROSITE" id="PS51708">
    <property type="entry name" value="CHAD"/>
    <property type="match status" value="1"/>
</dbReference>
<dbReference type="SUPFAM" id="SSF55154">
    <property type="entry name" value="CYTH-like phosphatases"/>
    <property type="match status" value="1"/>
</dbReference>
<dbReference type="PANTHER" id="PTHR39339:SF1">
    <property type="entry name" value="CHAD DOMAIN-CONTAINING PROTEIN"/>
    <property type="match status" value="1"/>
</dbReference>
<dbReference type="InterPro" id="IPR033469">
    <property type="entry name" value="CYTH-like_dom_sf"/>
</dbReference>
<feature type="domain" description="CYTH" evidence="1">
    <location>
        <begin position="1"/>
        <end position="203"/>
    </location>
</feature>
<name>A0A936N7Z5_9ACTN</name>
<reference evidence="3 4" key="1">
    <citation type="submission" date="2020-10" db="EMBL/GenBank/DDBJ databases">
        <title>Connecting structure to function with the recovery of over 1000 high-quality activated sludge metagenome-assembled genomes encoding full-length rRNA genes using long-read sequencing.</title>
        <authorList>
            <person name="Singleton C.M."/>
            <person name="Petriglieri F."/>
            <person name="Kristensen J.M."/>
            <person name="Kirkegaard R.H."/>
            <person name="Michaelsen T.Y."/>
            <person name="Andersen M.H."/>
            <person name="Karst S.M."/>
            <person name="Dueholm M.S."/>
            <person name="Nielsen P.H."/>
            <person name="Albertsen M."/>
        </authorList>
    </citation>
    <scope>NUCLEOTIDE SEQUENCE [LARGE SCALE GENOMIC DNA]</scope>
    <source>
        <strain evidence="3">Lyne_18-Q3-R50-59_MAXAC.006</strain>
    </source>
</reference>
<dbReference type="PROSITE" id="PS51707">
    <property type="entry name" value="CYTH"/>
    <property type="match status" value="1"/>
</dbReference>